<proteinExistence type="inferred from homology"/>
<feature type="domain" description="ABC transmembrane type-2" evidence="6">
    <location>
        <begin position="23"/>
        <end position="257"/>
    </location>
</feature>
<keyword evidence="3 5" id="KW-1133">Transmembrane helix</keyword>
<feature type="transmembrane region" description="Helical" evidence="5">
    <location>
        <begin position="229"/>
        <end position="254"/>
    </location>
</feature>
<evidence type="ECO:0000256" key="4">
    <source>
        <dbReference type="ARBA" id="ARBA00023136"/>
    </source>
</evidence>
<keyword evidence="4 5" id="KW-0472">Membrane</keyword>
<dbReference type="PANTHER" id="PTHR43229">
    <property type="entry name" value="NODULATION PROTEIN J"/>
    <property type="match status" value="1"/>
</dbReference>
<evidence type="ECO:0000256" key="1">
    <source>
        <dbReference type="ARBA" id="ARBA00004141"/>
    </source>
</evidence>
<evidence type="ECO:0000256" key="3">
    <source>
        <dbReference type="ARBA" id="ARBA00022989"/>
    </source>
</evidence>
<dbReference type="InterPro" id="IPR047817">
    <property type="entry name" value="ABC2_TM_bact-type"/>
</dbReference>
<accession>A0A2X3K6Q6</accession>
<keyword evidence="5" id="KW-0813">Transport</keyword>
<feature type="transmembrane region" description="Helical" evidence="5">
    <location>
        <begin position="61"/>
        <end position="87"/>
    </location>
</feature>
<comment type="similarity">
    <text evidence="5">Belongs to the ABC-2 integral membrane protein family.</text>
</comment>
<dbReference type="PANTHER" id="PTHR43229:SF2">
    <property type="entry name" value="NODULATION PROTEIN J"/>
    <property type="match status" value="1"/>
</dbReference>
<dbReference type="OrthoDB" id="9788252at2"/>
<dbReference type="Proteomes" id="UP000249818">
    <property type="component" value="Chromosome BARAN1"/>
</dbReference>
<sequence length="260" mass="28186">MTLLSDVWYVAWRELIKFFRARVRLIMTVIQPVIWLGLMGNMMQGLTQNPMAVQMFGTENYLAFMTPGIILMTVLFGGVFAGMSIVWDRRIGYLEKLMASPISRAAIPFGKMLAAAIQSGIQVLIIVLIAYALGVRFAAGWGGVVVILAIAMCFSLILSGLSLALAATIKVQETLMAIVNFITMPLMFTSNALFPKEAMPGWLAAIASVNPVSHAVAPLRELTISGWNWAGMAPSLGVVVGLAIAFMAVAHFAFRRATVE</sequence>
<dbReference type="AlphaFoldDB" id="A0A2X3K6Q6"/>
<keyword evidence="2 5" id="KW-0812">Transmembrane</keyword>
<feature type="transmembrane region" description="Helical" evidence="5">
    <location>
        <begin position="108"/>
        <end position="133"/>
    </location>
</feature>
<dbReference type="KEGG" id="bana:BARAN1_0739"/>
<dbReference type="InterPro" id="IPR013525">
    <property type="entry name" value="ABC2_TM"/>
</dbReference>
<protein>
    <recommendedName>
        <fullName evidence="5">Transport permease protein</fullName>
    </recommendedName>
</protein>
<dbReference type="PROSITE" id="PS51012">
    <property type="entry name" value="ABC_TM2"/>
    <property type="match status" value="1"/>
</dbReference>
<evidence type="ECO:0000313" key="7">
    <source>
        <dbReference type="EMBL" id="SQD92763.1"/>
    </source>
</evidence>
<organism evidence="7 8">
    <name type="scientific">Candidatus Bipolaricaulis anaerobius</name>
    <dbReference type="NCBI Taxonomy" id="2026885"/>
    <lineage>
        <taxon>Bacteria</taxon>
        <taxon>Candidatus Bipolaricaulota</taxon>
        <taxon>Candidatus Bipolaricaulia</taxon>
        <taxon>Candidatus Bipolaricaulales</taxon>
        <taxon>Candidatus Bipolaricaulaceae</taxon>
        <taxon>Candidatus Bipolaricaulis</taxon>
    </lineage>
</organism>
<evidence type="ECO:0000313" key="8">
    <source>
        <dbReference type="Proteomes" id="UP000249818"/>
    </source>
</evidence>
<evidence type="ECO:0000256" key="2">
    <source>
        <dbReference type="ARBA" id="ARBA00022692"/>
    </source>
</evidence>
<gene>
    <name evidence="7" type="ORF">BARAN1_0739</name>
</gene>
<dbReference type="InterPro" id="IPR000412">
    <property type="entry name" value="ABC_2_transport"/>
</dbReference>
<dbReference type="Pfam" id="PF01061">
    <property type="entry name" value="ABC2_membrane"/>
    <property type="match status" value="1"/>
</dbReference>
<dbReference type="InterPro" id="IPR051784">
    <property type="entry name" value="Nod_factor_ABC_transporter"/>
</dbReference>
<dbReference type="GO" id="GO:0140359">
    <property type="term" value="F:ABC-type transporter activity"/>
    <property type="evidence" value="ECO:0007669"/>
    <property type="project" value="InterPro"/>
</dbReference>
<feature type="transmembrane region" description="Helical" evidence="5">
    <location>
        <begin position="139"/>
        <end position="167"/>
    </location>
</feature>
<dbReference type="RefSeq" id="WP_122030952.1">
    <property type="nucleotide sequence ID" value="NZ_LS483254.1"/>
</dbReference>
<dbReference type="GO" id="GO:0043190">
    <property type="term" value="C:ATP-binding cassette (ABC) transporter complex"/>
    <property type="evidence" value="ECO:0007669"/>
    <property type="project" value="InterPro"/>
</dbReference>
<comment type="subcellular location">
    <subcellularLocation>
        <location evidence="5">Cell membrane</location>
        <topology evidence="5">Multi-pass membrane protein</topology>
    </subcellularLocation>
    <subcellularLocation>
        <location evidence="1">Membrane</location>
        <topology evidence="1">Multi-pass membrane protein</topology>
    </subcellularLocation>
</comment>
<reference evidence="8" key="1">
    <citation type="submission" date="2018-05" db="EMBL/GenBank/DDBJ databases">
        <authorList>
            <person name="Hao L."/>
        </authorList>
    </citation>
    <scope>NUCLEOTIDE SEQUENCE [LARGE SCALE GENOMIC DNA]</scope>
</reference>
<evidence type="ECO:0000259" key="6">
    <source>
        <dbReference type="PROSITE" id="PS51012"/>
    </source>
</evidence>
<keyword evidence="8" id="KW-1185">Reference proteome</keyword>
<keyword evidence="5" id="KW-1003">Cell membrane</keyword>
<feature type="transmembrane region" description="Helical" evidence="5">
    <location>
        <begin position="174"/>
        <end position="194"/>
    </location>
</feature>
<feature type="transmembrane region" description="Helical" evidence="5">
    <location>
        <begin position="21"/>
        <end position="41"/>
    </location>
</feature>
<dbReference type="PRINTS" id="PR00164">
    <property type="entry name" value="ABC2TRNSPORT"/>
</dbReference>
<evidence type="ECO:0000256" key="5">
    <source>
        <dbReference type="RuleBase" id="RU361157"/>
    </source>
</evidence>
<name>A0A2X3K6Q6_9BACT</name>
<dbReference type="EMBL" id="LS483254">
    <property type="protein sequence ID" value="SQD92763.1"/>
    <property type="molecule type" value="Genomic_DNA"/>
</dbReference>
<dbReference type="PIRSF" id="PIRSF006648">
    <property type="entry name" value="DrrB"/>
    <property type="match status" value="1"/>
</dbReference>